<evidence type="ECO:0000313" key="1">
    <source>
        <dbReference type="EMBL" id="GJH22454.1"/>
    </source>
</evidence>
<accession>A0ACB5R521</accession>
<dbReference type="Proteomes" id="UP001055013">
    <property type="component" value="Unassembled WGS sequence"/>
</dbReference>
<organism evidence="1 2">
    <name type="scientific">Caballeronia novacaledonica</name>
    <dbReference type="NCBI Taxonomy" id="1544861"/>
    <lineage>
        <taxon>Bacteria</taxon>
        <taxon>Pseudomonadati</taxon>
        <taxon>Pseudomonadota</taxon>
        <taxon>Betaproteobacteria</taxon>
        <taxon>Burkholderiales</taxon>
        <taxon>Burkholderiaceae</taxon>
        <taxon>Caballeronia</taxon>
    </lineage>
</organism>
<comment type="caution">
    <text evidence="1">The sequence shown here is derived from an EMBL/GenBank/DDBJ whole genome shotgun (WGS) entry which is preliminary data.</text>
</comment>
<evidence type="ECO:0000313" key="2">
    <source>
        <dbReference type="Proteomes" id="UP001055013"/>
    </source>
</evidence>
<protein>
    <submittedName>
        <fullName evidence="1">Uncharacterized protein</fullName>
    </submittedName>
</protein>
<reference evidence="1" key="1">
    <citation type="submission" date="2021-09" db="EMBL/GenBank/DDBJ databases">
        <title>Isolation and characterization of 3-chlorobenzoate degrading bacteria from soils in Shizuoka.</title>
        <authorList>
            <person name="Ifat A."/>
            <person name="Ogawa N."/>
            <person name="Kimbara K."/>
            <person name="Moriuchi R."/>
            <person name="Dohra H."/>
            <person name="Shintani M."/>
        </authorList>
    </citation>
    <scope>NUCLEOTIDE SEQUENCE</scope>
    <source>
        <strain evidence="1">19CS2-2</strain>
    </source>
</reference>
<sequence length="61" mass="6648">MRTLQAKSDIEALGLAKEPTPALVQNACSSFAEMLAHMTGQKVTVWIDNVPIARNPRQARA</sequence>
<dbReference type="EMBL" id="BPUR01000041">
    <property type="protein sequence ID" value="GJH22454.1"/>
    <property type="molecule type" value="Genomic_DNA"/>
</dbReference>
<name>A0ACB5R521_9BURK</name>
<proteinExistence type="predicted"/>
<keyword evidence="2" id="KW-1185">Reference proteome</keyword>
<gene>
    <name evidence="1" type="ORF">CBA19CS22_37950</name>
</gene>